<evidence type="ECO:0000256" key="1">
    <source>
        <dbReference type="ARBA" id="ARBA00004141"/>
    </source>
</evidence>
<dbReference type="InterPro" id="IPR017983">
    <property type="entry name" value="GPCR_2_secretin-like_CS"/>
</dbReference>
<dbReference type="PANTHER" id="PTHR12011:SF347">
    <property type="entry name" value="FI21270P1-RELATED"/>
    <property type="match status" value="1"/>
</dbReference>
<evidence type="ECO:0000256" key="5">
    <source>
        <dbReference type="SAM" id="MobiDB-lite"/>
    </source>
</evidence>
<gene>
    <name evidence="7" type="ORF">SPARVUS_LOCUS232845</name>
</gene>
<proteinExistence type="predicted"/>
<protein>
    <submittedName>
        <fullName evidence="7">Uncharacterized protein</fullName>
    </submittedName>
</protein>
<evidence type="ECO:0000256" key="3">
    <source>
        <dbReference type="ARBA" id="ARBA00022989"/>
    </source>
</evidence>
<feature type="compositionally biased region" description="Low complexity" evidence="5">
    <location>
        <begin position="93"/>
        <end position="115"/>
    </location>
</feature>
<accession>A0ABN9AA43</accession>
<dbReference type="EMBL" id="CATNWA010000063">
    <property type="protein sequence ID" value="CAI9532543.1"/>
    <property type="molecule type" value="Genomic_DNA"/>
</dbReference>
<evidence type="ECO:0000256" key="4">
    <source>
        <dbReference type="ARBA" id="ARBA00023136"/>
    </source>
</evidence>
<comment type="caution">
    <text evidence="7">The sequence shown here is derived from an EMBL/GenBank/DDBJ whole genome shotgun (WGS) entry which is preliminary data.</text>
</comment>
<evidence type="ECO:0000256" key="6">
    <source>
        <dbReference type="SAM" id="Phobius"/>
    </source>
</evidence>
<evidence type="ECO:0000313" key="7">
    <source>
        <dbReference type="EMBL" id="CAI9532543.1"/>
    </source>
</evidence>
<evidence type="ECO:0000313" key="8">
    <source>
        <dbReference type="Proteomes" id="UP001162483"/>
    </source>
</evidence>
<keyword evidence="2 6" id="KW-0812">Transmembrane</keyword>
<dbReference type="PANTHER" id="PTHR12011">
    <property type="entry name" value="ADHESION G-PROTEIN COUPLED RECEPTOR"/>
    <property type="match status" value="1"/>
</dbReference>
<evidence type="ECO:0000256" key="2">
    <source>
        <dbReference type="ARBA" id="ARBA00022692"/>
    </source>
</evidence>
<keyword evidence="3 6" id="KW-1133">Transmembrane helix</keyword>
<keyword evidence="4 6" id="KW-0472">Membrane</keyword>
<dbReference type="Gene3D" id="1.20.1070.10">
    <property type="entry name" value="Rhodopsin 7-helix transmembrane proteins"/>
    <property type="match status" value="1"/>
</dbReference>
<dbReference type="PROSITE" id="PS00650">
    <property type="entry name" value="G_PROTEIN_RECEP_F2_2"/>
    <property type="match status" value="1"/>
</dbReference>
<keyword evidence="8" id="KW-1185">Reference proteome</keyword>
<comment type="subcellular location">
    <subcellularLocation>
        <location evidence="1">Membrane</location>
        <topology evidence="1">Multi-pass membrane protein</topology>
    </subcellularLocation>
</comment>
<dbReference type="InterPro" id="IPR000832">
    <property type="entry name" value="GPCR_2_secretin-like"/>
</dbReference>
<sequence>MLQDIRSVAGITFLLGITWGLGFFSFGPGKIVIQFLFTIFNSLQGFFIFFFYCVAKENVRKQWRRYLCCGKLRLAENSDWSKTATNKLKKQTSKQGVSSSSSNSIQSTSNSNSNSTTLALVSNEYSMH</sequence>
<feature type="non-terminal residue" evidence="7">
    <location>
        <position position="128"/>
    </location>
</feature>
<dbReference type="Pfam" id="PF00002">
    <property type="entry name" value="7tm_2"/>
    <property type="match status" value="1"/>
</dbReference>
<name>A0ABN9AA43_9NEOB</name>
<feature type="region of interest" description="Disordered" evidence="5">
    <location>
        <begin position="86"/>
        <end position="115"/>
    </location>
</feature>
<feature type="transmembrane region" description="Helical" evidence="6">
    <location>
        <begin position="7"/>
        <end position="26"/>
    </location>
</feature>
<dbReference type="Proteomes" id="UP001162483">
    <property type="component" value="Unassembled WGS sequence"/>
</dbReference>
<reference evidence="7" key="1">
    <citation type="submission" date="2023-05" db="EMBL/GenBank/DDBJ databases">
        <authorList>
            <person name="Stuckert A."/>
        </authorList>
    </citation>
    <scope>NUCLEOTIDE SEQUENCE</scope>
</reference>
<feature type="transmembrane region" description="Helical" evidence="6">
    <location>
        <begin position="32"/>
        <end position="55"/>
    </location>
</feature>
<organism evidence="7 8">
    <name type="scientific">Staurois parvus</name>
    <dbReference type="NCBI Taxonomy" id="386267"/>
    <lineage>
        <taxon>Eukaryota</taxon>
        <taxon>Metazoa</taxon>
        <taxon>Chordata</taxon>
        <taxon>Craniata</taxon>
        <taxon>Vertebrata</taxon>
        <taxon>Euteleostomi</taxon>
        <taxon>Amphibia</taxon>
        <taxon>Batrachia</taxon>
        <taxon>Anura</taxon>
        <taxon>Neobatrachia</taxon>
        <taxon>Ranoidea</taxon>
        <taxon>Ranidae</taxon>
        <taxon>Staurois</taxon>
    </lineage>
</organism>